<accession>A0A4Z0FBR9</accession>
<keyword evidence="13" id="KW-1185">Reference proteome</keyword>
<sequence>MTEQAVQDRLTTPPLGIYVHLPWCVRKCPYCDFNSHARNPGLISESPYLAALEADLRQDLALLGTPRPVHSVFIGGGTPSLFSPEAIGQLLKTLRRHLPFRPDTEITMEANPGTFERERFHGYRAAGVNRLSVGIQSFNDTHLQRLGRIHSGHDASQAISAAHEIGFDHLNLDLMYGLPGQDLNEALADLEQAIDLGPDHISHYQLTIEPNTPFAQRPPRLPPDETLWRMERRCRVALGRAGFKRYEVSAFARPGAACRHNLNYWTFGDYLGIGAGAHGKLTDTASGHIWRTRKQSHPQRYLATASTTARLADHEAVPPIARPLEFLMNALRLTDGFRLELYRQRTALSPELLLQSLAAALSDGLLRQQADSVIPTVRGLALTNELLLSFMADEIAASA</sequence>
<keyword evidence="10" id="KW-0004">4Fe-4S</keyword>
<dbReference type="GO" id="GO:0004109">
    <property type="term" value="F:coproporphyrinogen oxidase activity"/>
    <property type="evidence" value="ECO:0007669"/>
    <property type="project" value="InterPro"/>
</dbReference>
<dbReference type="SUPFAM" id="SSF102114">
    <property type="entry name" value="Radical SAM enzymes"/>
    <property type="match status" value="1"/>
</dbReference>
<evidence type="ECO:0000256" key="3">
    <source>
        <dbReference type="ARBA" id="ARBA00017228"/>
    </source>
</evidence>
<feature type="domain" description="Radical SAM core" evidence="11">
    <location>
        <begin position="9"/>
        <end position="244"/>
    </location>
</feature>
<dbReference type="PANTHER" id="PTHR13932">
    <property type="entry name" value="COPROPORPHYRINIGEN III OXIDASE"/>
    <property type="match status" value="1"/>
</dbReference>
<dbReference type="InterPro" id="IPR007197">
    <property type="entry name" value="rSAM"/>
</dbReference>
<gene>
    <name evidence="12" type="primary">hemW</name>
    <name evidence="12" type="ORF">E4680_01605</name>
</gene>
<dbReference type="Pfam" id="PF04055">
    <property type="entry name" value="Radical_SAM"/>
    <property type="match status" value="1"/>
</dbReference>
<dbReference type="EMBL" id="SRIO01000002">
    <property type="protein sequence ID" value="TFZ83711.1"/>
    <property type="molecule type" value="Genomic_DNA"/>
</dbReference>
<dbReference type="InterPro" id="IPR010723">
    <property type="entry name" value="HemN_C"/>
</dbReference>
<dbReference type="InterPro" id="IPR034505">
    <property type="entry name" value="Coproporphyrinogen-III_oxidase"/>
</dbReference>
<keyword evidence="7 10" id="KW-0408">Iron</keyword>
<comment type="subcellular location">
    <subcellularLocation>
        <location evidence="10">Cytoplasm</location>
    </subcellularLocation>
</comment>
<dbReference type="PANTHER" id="PTHR13932:SF5">
    <property type="entry name" value="RADICAL S-ADENOSYL METHIONINE DOMAIN-CONTAINING PROTEIN 1, MITOCHONDRIAL"/>
    <property type="match status" value="1"/>
</dbReference>
<dbReference type="OrthoDB" id="9808022at2"/>
<dbReference type="CDD" id="cd01335">
    <property type="entry name" value="Radical_SAM"/>
    <property type="match status" value="1"/>
</dbReference>
<name>A0A4Z0FBR9_9GAMM</name>
<dbReference type="RefSeq" id="WP_135280638.1">
    <property type="nucleotide sequence ID" value="NZ_SRIO01000002.1"/>
</dbReference>
<dbReference type="InterPro" id="IPR058240">
    <property type="entry name" value="rSAM_sf"/>
</dbReference>
<keyword evidence="9 10" id="KW-0143">Chaperone</keyword>
<evidence type="ECO:0000256" key="2">
    <source>
        <dbReference type="ARBA" id="ARBA00006100"/>
    </source>
</evidence>
<dbReference type="GO" id="GO:0005737">
    <property type="term" value="C:cytoplasm"/>
    <property type="evidence" value="ECO:0007669"/>
    <property type="project" value="UniProtKB-SubCell"/>
</dbReference>
<evidence type="ECO:0000256" key="1">
    <source>
        <dbReference type="ARBA" id="ARBA00001966"/>
    </source>
</evidence>
<dbReference type="Proteomes" id="UP000297890">
    <property type="component" value="Unassembled WGS sequence"/>
</dbReference>
<evidence type="ECO:0000313" key="12">
    <source>
        <dbReference type="EMBL" id="TFZ83711.1"/>
    </source>
</evidence>
<dbReference type="SFLD" id="SFLDF00288">
    <property type="entry name" value="HemN-like__clustered_with_nucl"/>
    <property type="match status" value="1"/>
</dbReference>
<dbReference type="InterPro" id="IPR004559">
    <property type="entry name" value="HemW-like"/>
</dbReference>
<dbReference type="SFLD" id="SFLDF00562">
    <property type="entry name" value="HemN-like__clustered_with_heat"/>
    <property type="match status" value="1"/>
</dbReference>
<keyword evidence="5 10" id="KW-0949">S-adenosyl-L-methionine</keyword>
<dbReference type="Pfam" id="PF06969">
    <property type="entry name" value="HemN_C"/>
    <property type="match status" value="1"/>
</dbReference>
<evidence type="ECO:0000256" key="4">
    <source>
        <dbReference type="ARBA" id="ARBA00022617"/>
    </source>
</evidence>
<keyword evidence="8 10" id="KW-0411">Iron-sulfur</keyword>
<evidence type="ECO:0000256" key="6">
    <source>
        <dbReference type="ARBA" id="ARBA00022723"/>
    </source>
</evidence>
<dbReference type="GO" id="GO:0006779">
    <property type="term" value="P:porphyrin-containing compound biosynthetic process"/>
    <property type="evidence" value="ECO:0007669"/>
    <property type="project" value="InterPro"/>
</dbReference>
<evidence type="ECO:0000313" key="13">
    <source>
        <dbReference type="Proteomes" id="UP000297890"/>
    </source>
</evidence>
<dbReference type="InterPro" id="IPR006638">
    <property type="entry name" value="Elp3/MiaA/NifB-like_rSAM"/>
</dbReference>
<keyword evidence="6 10" id="KW-0479">Metal-binding</keyword>
<comment type="caution">
    <text evidence="12">The sequence shown here is derived from an EMBL/GenBank/DDBJ whole genome shotgun (WGS) entry which is preliminary data.</text>
</comment>
<dbReference type="SFLD" id="SFLDG01065">
    <property type="entry name" value="anaerobic_coproporphyrinogen-I"/>
    <property type="match status" value="1"/>
</dbReference>
<evidence type="ECO:0000256" key="8">
    <source>
        <dbReference type="ARBA" id="ARBA00023014"/>
    </source>
</evidence>
<proteinExistence type="inferred from homology"/>
<dbReference type="GO" id="GO:0051539">
    <property type="term" value="F:4 iron, 4 sulfur cluster binding"/>
    <property type="evidence" value="ECO:0007669"/>
    <property type="project" value="UniProtKB-UniRule"/>
</dbReference>
<keyword evidence="4 10" id="KW-0349">Heme</keyword>
<dbReference type="InterPro" id="IPR013785">
    <property type="entry name" value="Aldolase_TIM"/>
</dbReference>
<dbReference type="Gene3D" id="3.20.20.70">
    <property type="entry name" value="Aldolase class I"/>
    <property type="match status" value="1"/>
</dbReference>
<organism evidence="12 13">
    <name type="scientific">Candidatus Macondimonas diazotrophica</name>
    <dbReference type="NCBI Taxonomy" id="2305248"/>
    <lineage>
        <taxon>Bacteria</taxon>
        <taxon>Pseudomonadati</taxon>
        <taxon>Pseudomonadota</taxon>
        <taxon>Gammaproteobacteria</taxon>
        <taxon>Chromatiales</taxon>
        <taxon>Ectothiorhodospiraceae</taxon>
        <taxon>Candidatus Macondimonas</taxon>
    </lineage>
</organism>
<reference evidence="12 13" key="1">
    <citation type="journal article" date="2019" name="ISME J.">
        <title>Candidatus Macondimonas diazotrophica, a novel gammaproteobacterial genus dominating crude-oil-contaminated coastal sediments.</title>
        <authorList>
            <person name="Karthikeyan S."/>
            <person name="Konstantinidis K."/>
        </authorList>
    </citation>
    <scope>NUCLEOTIDE SEQUENCE [LARGE SCALE GENOMIC DNA]</scope>
    <source>
        <strain evidence="12 13">KTK01</strain>
    </source>
</reference>
<keyword evidence="10" id="KW-0963">Cytoplasm</keyword>
<dbReference type="SFLD" id="SFLDS00029">
    <property type="entry name" value="Radical_SAM"/>
    <property type="match status" value="1"/>
</dbReference>
<dbReference type="AlphaFoldDB" id="A0A4Z0FBR9"/>
<dbReference type="PROSITE" id="PS51918">
    <property type="entry name" value="RADICAL_SAM"/>
    <property type="match status" value="1"/>
</dbReference>
<dbReference type="SMART" id="SM00729">
    <property type="entry name" value="Elp3"/>
    <property type="match status" value="1"/>
</dbReference>
<dbReference type="NCBIfam" id="TIGR00539">
    <property type="entry name" value="hemN_rel"/>
    <property type="match status" value="1"/>
</dbReference>
<dbReference type="SFLD" id="SFLDG01082">
    <property type="entry name" value="B12-binding_domain_containing"/>
    <property type="match status" value="1"/>
</dbReference>
<comment type="function">
    <text evidence="10">Probably acts as a heme chaperone, transferring heme to an unknown acceptor. Binds one molecule of heme per monomer, possibly covalently. Binds 1 [4Fe-4S] cluster. The cluster is coordinated with 3 cysteines and an exchangeable S-adenosyl-L-methionine.</text>
</comment>
<evidence type="ECO:0000256" key="5">
    <source>
        <dbReference type="ARBA" id="ARBA00022691"/>
    </source>
</evidence>
<evidence type="ECO:0000256" key="7">
    <source>
        <dbReference type="ARBA" id="ARBA00023004"/>
    </source>
</evidence>
<evidence type="ECO:0000259" key="11">
    <source>
        <dbReference type="PROSITE" id="PS51918"/>
    </source>
</evidence>
<evidence type="ECO:0000256" key="9">
    <source>
        <dbReference type="ARBA" id="ARBA00023186"/>
    </source>
</evidence>
<comment type="cofactor">
    <cofactor evidence="1">
        <name>[4Fe-4S] cluster</name>
        <dbReference type="ChEBI" id="CHEBI:49883"/>
    </cofactor>
</comment>
<comment type="similarity">
    <text evidence="2">Belongs to the anaerobic coproporphyrinogen-III oxidase family. HemW subfamily.</text>
</comment>
<evidence type="ECO:0000256" key="10">
    <source>
        <dbReference type="RuleBase" id="RU364116"/>
    </source>
</evidence>
<dbReference type="GO" id="GO:0046872">
    <property type="term" value="F:metal ion binding"/>
    <property type="evidence" value="ECO:0007669"/>
    <property type="project" value="UniProtKB-UniRule"/>
</dbReference>
<protein>
    <recommendedName>
        <fullName evidence="3 10">Heme chaperone HemW</fullName>
    </recommendedName>
</protein>